<accession>I2GW96</accession>
<feature type="domain" description="ML-like" evidence="9">
    <location>
        <begin position="26"/>
        <end position="166"/>
    </location>
</feature>
<dbReference type="InterPro" id="IPR032800">
    <property type="entry name" value="TRP_N"/>
</dbReference>
<keyword evidence="5 8" id="KW-1133">Transmembrane helix</keyword>
<dbReference type="InParanoid" id="I2GW96"/>
<dbReference type="KEGG" id="tbl:TBLA_0A06050"/>
<dbReference type="HOGENOM" id="CLU_010226_0_0_1"/>
<feature type="transmembrane region" description="Helical" evidence="8">
    <location>
        <begin position="379"/>
        <end position="399"/>
    </location>
</feature>
<dbReference type="Pfam" id="PF14558">
    <property type="entry name" value="TRP_N"/>
    <property type="match status" value="1"/>
</dbReference>
<organism evidence="10 11">
    <name type="scientific">Henningerozyma blattae (strain ATCC 34711 / CBS 6284 / DSM 70876 / NBRC 10599 / NRRL Y-10934 / UCD 77-7)</name>
    <name type="common">Yeast</name>
    <name type="synonym">Tetrapisispora blattae</name>
    <dbReference type="NCBI Taxonomy" id="1071380"/>
    <lineage>
        <taxon>Eukaryota</taxon>
        <taxon>Fungi</taxon>
        <taxon>Dikarya</taxon>
        <taxon>Ascomycota</taxon>
        <taxon>Saccharomycotina</taxon>
        <taxon>Saccharomycetes</taxon>
        <taxon>Saccharomycetales</taxon>
        <taxon>Saccharomycetaceae</taxon>
        <taxon>Henningerozyma</taxon>
    </lineage>
</organism>
<feature type="region of interest" description="Disordered" evidence="7">
    <location>
        <begin position="665"/>
        <end position="684"/>
    </location>
</feature>
<feature type="transmembrane region" description="Helical" evidence="8">
    <location>
        <begin position="497"/>
        <end position="516"/>
    </location>
</feature>
<comment type="subcellular location">
    <subcellularLocation>
        <location evidence="1">Membrane</location>
        <topology evidence="1">Multi-pass membrane protein</topology>
    </subcellularLocation>
</comment>
<dbReference type="SMART" id="SM01320">
    <property type="entry name" value="TRP_N"/>
    <property type="match status" value="1"/>
</dbReference>
<keyword evidence="6 8" id="KW-0472">Membrane</keyword>
<evidence type="ECO:0000256" key="3">
    <source>
        <dbReference type="ARBA" id="ARBA00022692"/>
    </source>
</evidence>
<name>I2GW96_HENB6</name>
<feature type="transmembrane region" description="Helical" evidence="8">
    <location>
        <begin position="172"/>
        <end position="192"/>
    </location>
</feature>
<feature type="compositionally biased region" description="Basic and acidic residues" evidence="7">
    <location>
        <begin position="760"/>
        <end position="779"/>
    </location>
</feature>
<dbReference type="eggNOG" id="ENOG502QSVZ">
    <property type="taxonomic scope" value="Eukaryota"/>
</dbReference>
<dbReference type="Proteomes" id="UP000002866">
    <property type="component" value="Chromosome 1"/>
</dbReference>
<evidence type="ECO:0000256" key="2">
    <source>
        <dbReference type="ARBA" id="ARBA00010642"/>
    </source>
</evidence>
<feature type="compositionally biased region" description="Polar residues" evidence="7">
    <location>
        <begin position="812"/>
        <end position="829"/>
    </location>
</feature>
<evidence type="ECO:0000256" key="6">
    <source>
        <dbReference type="ARBA" id="ARBA00023136"/>
    </source>
</evidence>
<proteinExistence type="inferred from homology"/>
<protein>
    <recommendedName>
        <fullName evidence="9">ML-like domain-containing protein</fullName>
    </recommendedName>
</protein>
<evidence type="ECO:0000256" key="7">
    <source>
        <dbReference type="SAM" id="MobiDB-lite"/>
    </source>
</evidence>
<dbReference type="STRING" id="1071380.I2GW96"/>
<gene>
    <name evidence="10" type="primary">TBLA0A06050</name>
    <name evidence="10" type="ORF">TBLA_0A06050</name>
</gene>
<dbReference type="OMA" id="WEYTERD"/>
<keyword evidence="4" id="KW-0732">Signal</keyword>
<keyword evidence="11" id="KW-1185">Reference proteome</keyword>
<feature type="transmembrane region" description="Helical" evidence="8">
    <location>
        <begin position="405"/>
        <end position="430"/>
    </location>
</feature>
<dbReference type="GO" id="GO:0055085">
    <property type="term" value="P:transmembrane transport"/>
    <property type="evidence" value="ECO:0007669"/>
    <property type="project" value="TreeGrafter"/>
</dbReference>
<comment type="similarity">
    <text evidence="2">Belongs to the transient receptor potential (TRP) ion channel family.</text>
</comment>
<dbReference type="InterPro" id="IPR040241">
    <property type="entry name" value="TRP_Flc/Pkd2-like"/>
</dbReference>
<dbReference type="GO" id="GO:0016020">
    <property type="term" value="C:membrane"/>
    <property type="evidence" value="ECO:0007669"/>
    <property type="project" value="UniProtKB-SubCell"/>
</dbReference>
<feature type="transmembrane region" description="Helical" evidence="8">
    <location>
        <begin position="523"/>
        <end position="542"/>
    </location>
</feature>
<feature type="transmembrane region" description="Helical" evidence="8">
    <location>
        <begin position="254"/>
        <end position="275"/>
    </location>
</feature>
<evidence type="ECO:0000256" key="8">
    <source>
        <dbReference type="SAM" id="Phobius"/>
    </source>
</evidence>
<feature type="compositionally biased region" description="Acidic residues" evidence="7">
    <location>
        <begin position="723"/>
        <end position="735"/>
    </location>
</feature>
<dbReference type="PANTHER" id="PTHR31145">
    <property type="entry name" value="INTEGRAL MEMBRANE PROTEIN (AFU_ORTHOLOGUE AFUA_7G01610)"/>
    <property type="match status" value="1"/>
</dbReference>
<keyword evidence="3 8" id="KW-0812">Transmembrane</keyword>
<feature type="region of interest" description="Disordered" evidence="7">
    <location>
        <begin position="720"/>
        <end position="853"/>
    </location>
</feature>
<evidence type="ECO:0000259" key="9">
    <source>
        <dbReference type="SMART" id="SM01320"/>
    </source>
</evidence>
<dbReference type="InterPro" id="IPR010308">
    <property type="entry name" value="TRP_C"/>
</dbReference>
<evidence type="ECO:0000256" key="5">
    <source>
        <dbReference type="ARBA" id="ARBA00022989"/>
    </source>
</evidence>
<dbReference type="GeneID" id="14493036"/>
<feature type="transmembrane region" description="Helical" evidence="8">
    <location>
        <begin position="198"/>
        <end position="219"/>
    </location>
</feature>
<dbReference type="RefSeq" id="XP_004177917.1">
    <property type="nucleotide sequence ID" value="XM_004177869.1"/>
</dbReference>
<dbReference type="EMBL" id="HE806316">
    <property type="protein sequence ID" value="CCH58398.1"/>
    <property type="molecule type" value="Genomic_DNA"/>
</dbReference>
<dbReference type="AlphaFoldDB" id="I2GW96"/>
<evidence type="ECO:0000313" key="10">
    <source>
        <dbReference type="EMBL" id="CCH58398.1"/>
    </source>
</evidence>
<feature type="transmembrane region" description="Helical" evidence="8">
    <location>
        <begin position="554"/>
        <end position="582"/>
    </location>
</feature>
<feature type="compositionally biased region" description="Polar residues" evidence="7">
    <location>
        <begin position="749"/>
        <end position="759"/>
    </location>
</feature>
<dbReference type="OrthoDB" id="5212126at2759"/>
<feature type="compositionally biased region" description="Polar residues" evidence="7">
    <location>
        <begin position="784"/>
        <end position="797"/>
    </location>
</feature>
<evidence type="ECO:0000256" key="1">
    <source>
        <dbReference type="ARBA" id="ARBA00004141"/>
    </source>
</evidence>
<sequence>MYLSASYHWLHLIVAALYYITPTLARGIGTKSLVTCIENSKISANEFELLFNPDDNSAHYKLNLNTEIDDYILVDIAIYAYGLQLFRQTFNPCSAGWKQFCPLHPGKVEIDSVEYIPNDFTGLIPGIAYTVPDVDASAKILFYEASDLRTPTACVQMFFSNGKTISLPAVKWVIGLITLSGLIIAALLHLFGKSTSSSHIVACLISLFLYFQSVSIVSMQHVQKLPPLAEAWSENLAWTMGLIRVGFMQKIFRWFVAATGGSPSLFLTSTIIAIFPQRRKREFASLAYSLRKRANDTFYGNESTIIFRGIKRLATGLNLECTSVVLTAFTFFMTSIYILFGFTVISKQMIELLVSIGWIKPSRLAHFRRNWKPLLKGSIYHFIFLGFAQITALSCWEYTERDSAAVIVMTTILLVSIISLMLLVATKVVIVARRSIRDHGNPTQLLFGQEDFYTKYGFFYKMFKSNFYWWNIYLLTTIFMKASFIGFGQSSGKTESIAFFVLDLLYLFLLMIFRPYLNLPMNVLNIFIAIVVFLNSTMFTFFSEAFSDSYMISAILGVVFVIMNISFSGFLIFLITVFTIYISIISNPNKSFFAPKDGRIAYQKDFSEYLPVSEDSFSLLQESTRTGSINWDHSISISNAHGTPKEFDKDGFTLADMTTTTPVRLDSNDEASLVGTPSTSKTLTPSRFQSPVKIFAPGIFKHLKLGKIKKHIILKDGSRQEIDIPDDDEDDDGDDENHLTDFDIDGESLSFSELDNSNETAHDSHHNNDTFNKKDKIQFEENESSGSRNDTTSSTHVDSLHGPLLQPPPYNVDSTPELNGHSTWTSVPNNKKDEDTNLLTDNDTLHDNDEEQN</sequence>
<reference evidence="10 11" key="1">
    <citation type="journal article" date="2011" name="Proc. Natl. Acad. Sci. U.S.A.">
        <title>Evolutionary erosion of yeast sex chromosomes by mating-type switching accidents.</title>
        <authorList>
            <person name="Gordon J.L."/>
            <person name="Armisen D."/>
            <person name="Proux-Wera E."/>
            <person name="Oheigeartaigh S.S."/>
            <person name="Byrne K.P."/>
            <person name="Wolfe K.H."/>
        </authorList>
    </citation>
    <scope>NUCLEOTIDE SEQUENCE [LARGE SCALE GENOMIC DNA]</scope>
    <source>
        <strain evidence="11">ATCC 34711 / CBS 6284 / DSM 70876 / NBRC 10599 / NRRL Y-10934 / UCD 77-7</strain>
    </source>
</reference>
<evidence type="ECO:0000313" key="11">
    <source>
        <dbReference type="Proteomes" id="UP000002866"/>
    </source>
</evidence>
<feature type="transmembrane region" description="Helical" evidence="8">
    <location>
        <begin position="467"/>
        <end position="485"/>
    </location>
</feature>
<dbReference type="GO" id="GO:0009272">
    <property type="term" value="P:fungal-type cell wall biogenesis"/>
    <property type="evidence" value="ECO:0007669"/>
    <property type="project" value="TreeGrafter"/>
</dbReference>
<dbReference type="Pfam" id="PF06011">
    <property type="entry name" value="TRP"/>
    <property type="match status" value="1"/>
</dbReference>
<evidence type="ECO:0000256" key="4">
    <source>
        <dbReference type="ARBA" id="ARBA00022729"/>
    </source>
</evidence>
<dbReference type="PANTHER" id="PTHR31145:SF4">
    <property type="entry name" value="FLAVIN CARRIER PROTEIN 1-RELATED"/>
    <property type="match status" value="1"/>
</dbReference>
<feature type="compositionally biased region" description="Polar residues" evidence="7">
    <location>
        <begin position="675"/>
        <end position="684"/>
    </location>
</feature>
<feature type="transmembrane region" description="Helical" evidence="8">
    <location>
        <begin position="6"/>
        <end position="25"/>
    </location>
</feature>